<gene>
    <name evidence="2" type="ORF">DPMN_143440</name>
</gene>
<evidence type="ECO:0000313" key="2">
    <source>
        <dbReference type="EMBL" id="KAH3814923.1"/>
    </source>
</evidence>
<dbReference type="Proteomes" id="UP000828390">
    <property type="component" value="Unassembled WGS sequence"/>
</dbReference>
<organism evidence="2 3">
    <name type="scientific">Dreissena polymorpha</name>
    <name type="common">Zebra mussel</name>
    <name type="synonym">Mytilus polymorpha</name>
    <dbReference type="NCBI Taxonomy" id="45954"/>
    <lineage>
        <taxon>Eukaryota</taxon>
        <taxon>Metazoa</taxon>
        <taxon>Spiralia</taxon>
        <taxon>Lophotrochozoa</taxon>
        <taxon>Mollusca</taxon>
        <taxon>Bivalvia</taxon>
        <taxon>Autobranchia</taxon>
        <taxon>Heteroconchia</taxon>
        <taxon>Euheterodonta</taxon>
        <taxon>Imparidentia</taxon>
        <taxon>Neoheterodontei</taxon>
        <taxon>Myida</taxon>
        <taxon>Dreissenoidea</taxon>
        <taxon>Dreissenidae</taxon>
        <taxon>Dreissena</taxon>
    </lineage>
</organism>
<reference evidence="2" key="1">
    <citation type="journal article" date="2019" name="bioRxiv">
        <title>The Genome of the Zebra Mussel, Dreissena polymorpha: A Resource for Invasive Species Research.</title>
        <authorList>
            <person name="McCartney M.A."/>
            <person name="Auch B."/>
            <person name="Kono T."/>
            <person name="Mallez S."/>
            <person name="Zhang Y."/>
            <person name="Obille A."/>
            <person name="Becker A."/>
            <person name="Abrahante J.E."/>
            <person name="Garbe J."/>
            <person name="Badalamenti J.P."/>
            <person name="Herman A."/>
            <person name="Mangelson H."/>
            <person name="Liachko I."/>
            <person name="Sullivan S."/>
            <person name="Sone E.D."/>
            <person name="Koren S."/>
            <person name="Silverstein K.A.T."/>
            <person name="Beckman K.B."/>
            <person name="Gohl D.M."/>
        </authorList>
    </citation>
    <scope>NUCLEOTIDE SEQUENCE</scope>
    <source>
        <strain evidence="2">Duluth1</strain>
        <tissue evidence="2">Whole animal</tissue>
    </source>
</reference>
<sequence length="215" mass="24613">MTTSDSKKAYITIKTLTKTTDAYGTDDASRGGMVNSNVVKYPGSDDGHYELTEHGGEATTTNTVFDKKLKERYGENSSLKKKNKKLTEDNKRYSIELMELKALRTANHQTFCKKKAEKEDALTRLKTSEVSKLNDSNPNVVDLHDMKRPTDILVTMMEELYKNEWTDAFLELKKDNPDSNEETNIAQELLLLYRNPNTLLVRTFKLSSRKKCKSR</sequence>
<feature type="coiled-coil region" evidence="1">
    <location>
        <begin position="76"/>
        <end position="103"/>
    </location>
</feature>
<proteinExistence type="predicted"/>
<dbReference type="AlphaFoldDB" id="A0A9D4JN77"/>
<keyword evidence="1" id="KW-0175">Coiled coil</keyword>
<protein>
    <submittedName>
        <fullName evidence="2">Uncharacterized protein</fullName>
    </submittedName>
</protein>
<evidence type="ECO:0000256" key="1">
    <source>
        <dbReference type="SAM" id="Coils"/>
    </source>
</evidence>
<accession>A0A9D4JN77</accession>
<comment type="caution">
    <text evidence="2">The sequence shown here is derived from an EMBL/GenBank/DDBJ whole genome shotgun (WGS) entry which is preliminary data.</text>
</comment>
<keyword evidence="3" id="KW-1185">Reference proteome</keyword>
<evidence type="ECO:0000313" key="3">
    <source>
        <dbReference type="Proteomes" id="UP000828390"/>
    </source>
</evidence>
<dbReference type="EMBL" id="JAIWYP010000006">
    <property type="protein sequence ID" value="KAH3814923.1"/>
    <property type="molecule type" value="Genomic_DNA"/>
</dbReference>
<reference evidence="2" key="2">
    <citation type="submission" date="2020-11" db="EMBL/GenBank/DDBJ databases">
        <authorList>
            <person name="McCartney M.A."/>
            <person name="Auch B."/>
            <person name="Kono T."/>
            <person name="Mallez S."/>
            <person name="Becker A."/>
            <person name="Gohl D.M."/>
            <person name="Silverstein K.A.T."/>
            <person name="Koren S."/>
            <person name="Bechman K.B."/>
            <person name="Herman A."/>
            <person name="Abrahante J.E."/>
            <person name="Garbe J."/>
        </authorList>
    </citation>
    <scope>NUCLEOTIDE SEQUENCE</scope>
    <source>
        <strain evidence="2">Duluth1</strain>
        <tissue evidence="2">Whole animal</tissue>
    </source>
</reference>
<name>A0A9D4JN77_DREPO</name>